<gene>
    <name evidence="1" type="ORF">UFOPK3774_00210</name>
</gene>
<dbReference type="EMBL" id="CAFBNG010000022">
    <property type="protein sequence ID" value="CAB4933673.1"/>
    <property type="molecule type" value="Genomic_DNA"/>
</dbReference>
<reference evidence="1" key="1">
    <citation type="submission" date="2020-05" db="EMBL/GenBank/DDBJ databases">
        <authorList>
            <person name="Chiriac C."/>
            <person name="Salcher M."/>
            <person name="Ghai R."/>
            <person name="Kavagutti S V."/>
        </authorList>
    </citation>
    <scope>NUCLEOTIDE SEQUENCE</scope>
</reference>
<organism evidence="1">
    <name type="scientific">freshwater metagenome</name>
    <dbReference type="NCBI Taxonomy" id="449393"/>
    <lineage>
        <taxon>unclassified sequences</taxon>
        <taxon>metagenomes</taxon>
        <taxon>ecological metagenomes</taxon>
    </lineage>
</organism>
<protein>
    <submittedName>
        <fullName evidence="1">Unannotated protein</fullName>
    </submittedName>
</protein>
<evidence type="ECO:0000313" key="1">
    <source>
        <dbReference type="EMBL" id="CAB4933673.1"/>
    </source>
</evidence>
<accession>A0A6J7IQS9</accession>
<name>A0A6J7IQS9_9ZZZZ</name>
<proteinExistence type="predicted"/>
<dbReference type="AlphaFoldDB" id="A0A6J7IQS9"/>
<sequence length="66" mass="7200">MVPCATLITAKQVPPPFVVITPELELMLQIDAEDGVEYEIDPSPDRVAVEGVSVPPDEYVTEFELG</sequence>